<name>A0A285VF34_9ACTN</name>
<evidence type="ECO:0000313" key="4">
    <source>
        <dbReference type="Proteomes" id="UP000219435"/>
    </source>
</evidence>
<dbReference type="Proteomes" id="UP000219435">
    <property type="component" value="Unassembled WGS sequence"/>
</dbReference>
<dbReference type="InterPro" id="IPR011009">
    <property type="entry name" value="Kinase-like_dom_sf"/>
</dbReference>
<evidence type="ECO:0000256" key="1">
    <source>
        <dbReference type="SAM" id="MobiDB-lite"/>
    </source>
</evidence>
<gene>
    <name evidence="3" type="ORF">SAMN05660748_4121</name>
</gene>
<dbReference type="EMBL" id="OBQI01000007">
    <property type="protein sequence ID" value="SOC52690.1"/>
    <property type="molecule type" value="Genomic_DNA"/>
</dbReference>
<dbReference type="GO" id="GO:0016301">
    <property type="term" value="F:kinase activity"/>
    <property type="evidence" value="ECO:0007669"/>
    <property type="project" value="UniProtKB-KW"/>
</dbReference>
<evidence type="ECO:0000313" key="3">
    <source>
        <dbReference type="EMBL" id="SOC52690.1"/>
    </source>
</evidence>
<reference evidence="4" key="1">
    <citation type="submission" date="2017-08" db="EMBL/GenBank/DDBJ databases">
        <authorList>
            <person name="Varghese N."/>
            <person name="Submissions S."/>
        </authorList>
    </citation>
    <scope>NUCLEOTIDE SEQUENCE [LARGE SCALE GENOMIC DNA]</scope>
    <source>
        <strain evidence="4">DSM 4725</strain>
    </source>
</reference>
<keyword evidence="3" id="KW-0808">Transferase</keyword>
<dbReference type="SUPFAM" id="SSF56112">
    <property type="entry name" value="Protein kinase-like (PK-like)"/>
    <property type="match status" value="1"/>
</dbReference>
<dbReference type="InterPro" id="IPR002575">
    <property type="entry name" value="Aminoglycoside_PTrfase"/>
</dbReference>
<dbReference type="Gene3D" id="3.30.200.20">
    <property type="entry name" value="Phosphorylase Kinase, domain 1"/>
    <property type="match status" value="1"/>
</dbReference>
<sequence>MGPSSHAGTTDKALPEDDVVADRGAVSLPGSPRLPYDRLPSALRAQIDQVLGSPVVRVSPRKGGFSPGPATVVTCADGRSAFVKAAGTPLNPETPTLMRAEAEVAAGLPASLPVPALRAHLEWADGADEWVALVFDVFDGDAAPLPWTPRTAAVAVAGLAELARSGTPCPVAGLPTLAERVDKPLSSWSGLAADPPADLDPWEVQRLDWLGRVPDRLAAGGWLGGDTLVHGDLRADNLLIGPGGAVAFVDWAWAVRGADWIDTVLFSLDAAAQGGVDPEWLVGRSALVAAADPRQVTDLVLAMAGMWATSMRRPAPPGLPTIRAFQRHFHDAALAWGMRRVAAGLC</sequence>
<keyword evidence="4" id="KW-1185">Reference proteome</keyword>
<organism evidence="3 4">
    <name type="scientific">Blastococcus aggregatus</name>
    <dbReference type="NCBI Taxonomy" id="38502"/>
    <lineage>
        <taxon>Bacteria</taxon>
        <taxon>Bacillati</taxon>
        <taxon>Actinomycetota</taxon>
        <taxon>Actinomycetes</taxon>
        <taxon>Geodermatophilales</taxon>
        <taxon>Geodermatophilaceae</taxon>
        <taxon>Blastococcus</taxon>
    </lineage>
</organism>
<evidence type="ECO:0000259" key="2">
    <source>
        <dbReference type="Pfam" id="PF01636"/>
    </source>
</evidence>
<feature type="region of interest" description="Disordered" evidence="1">
    <location>
        <begin position="1"/>
        <end position="32"/>
    </location>
</feature>
<protein>
    <submittedName>
        <fullName evidence="3">Predicted kinase, aminoglycoside phosphotransferase (APT) family</fullName>
    </submittedName>
</protein>
<feature type="domain" description="Aminoglycoside phosphotransferase" evidence="2">
    <location>
        <begin position="79"/>
        <end position="263"/>
    </location>
</feature>
<keyword evidence="3" id="KW-0418">Kinase</keyword>
<proteinExistence type="predicted"/>
<dbReference type="AlphaFoldDB" id="A0A285VF34"/>
<dbReference type="Gene3D" id="3.90.1200.10">
    <property type="match status" value="1"/>
</dbReference>
<dbReference type="Pfam" id="PF01636">
    <property type="entry name" value="APH"/>
    <property type="match status" value="1"/>
</dbReference>
<accession>A0A285VF34</accession>